<feature type="domain" description="DUF58" evidence="1">
    <location>
        <begin position="52"/>
        <end position="234"/>
    </location>
</feature>
<dbReference type="InterPro" id="IPR002881">
    <property type="entry name" value="DUF58"/>
</dbReference>
<dbReference type="PANTHER" id="PTHR33608:SF12">
    <property type="entry name" value="DUF58 DOMAIN-CONTAINING PROTEIN"/>
    <property type="match status" value="1"/>
</dbReference>
<dbReference type="EMBL" id="QPMK01000009">
    <property type="protein sequence ID" value="RDD65849.1"/>
    <property type="molecule type" value="Genomic_DNA"/>
</dbReference>
<name>A0A369TKI2_9RHOB</name>
<dbReference type="AlphaFoldDB" id="A0A369TKI2"/>
<keyword evidence="3" id="KW-1185">Reference proteome</keyword>
<accession>A0A369TKI2</accession>
<organism evidence="2 3">
    <name type="scientific">Thalassococcus profundi</name>
    <dbReference type="NCBI Taxonomy" id="2282382"/>
    <lineage>
        <taxon>Bacteria</taxon>
        <taxon>Pseudomonadati</taxon>
        <taxon>Pseudomonadota</taxon>
        <taxon>Alphaproteobacteria</taxon>
        <taxon>Rhodobacterales</taxon>
        <taxon>Roseobacteraceae</taxon>
        <taxon>Thalassococcus</taxon>
    </lineage>
</organism>
<proteinExistence type="predicted"/>
<gene>
    <name evidence="2" type="ORF">DU478_13105</name>
</gene>
<sequence length="285" mass="29891">MTLPAASGAEVSLDRLVALAGLVRPETTAGLSHGLSGGLSGPKRGDGADLFDLRPYQDGDDLRRIDPAATARSGRPQVRSRHEDVERTLLLVADFRSPMLWGTRGRFRSVAAAEALALAGWRAVLAGGRVGLVVLRDADLDVIAPQPREAAMLRIAGALAQHHAEALAAAADGHDTLAPLLDAVSARAAPGVSICLATGLDDPGPDLGTAAAALMRKCPLEVLLVQDAVETEVPRGRFAARIGAGFRRGRFGPSPSADILTRHDIPFRLLRADLPVEDQSEDRAA</sequence>
<comment type="caution">
    <text evidence="2">The sequence shown here is derived from an EMBL/GenBank/DDBJ whole genome shotgun (WGS) entry which is preliminary data.</text>
</comment>
<dbReference type="Pfam" id="PF01882">
    <property type="entry name" value="DUF58"/>
    <property type="match status" value="1"/>
</dbReference>
<protein>
    <submittedName>
        <fullName evidence="2">DUF58 domain-containing protein</fullName>
    </submittedName>
</protein>
<reference evidence="2 3" key="1">
    <citation type="submission" date="2018-07" db="EMBL/GenBank/DDBJ databases">
        <title>Thalassococcus profundi sp. nov., a marine bacterium isolated from deep seawater of Okinawa Trough.</title>
        <authorList>
            <person name="Yu M."/>
        </authorList>
    </citation>
    <scope>NUCLEOTIDE SEQUENCE [LARGE SCALE GENOMIC DNA]</scope>
    <source>
        <strain evidence="2 3">WRAS1</strain>
    </source>
</reference>
<evidence type="ECO:0000259" key="1">
    <source>
        <dbReference type="Pfam" id="PF01882"/>
    </source>
</evidence>
<dbReference type="OrthoDB" id="9776116at2"/>
<dbReference type="RefSeq" id="WP_114511413.1">
    <property type="nucleotide sequence ID" value="NZ_QPMK01000009.1"/>
</dbReference>
<evidence type="ECO:0000313" key="3">
    <source>
        <dbReference type="Proteomes" id="UP000253977"/>
    </source>
</evidence>
<dbReference type="Proteomes" id="UP000253977">
    <property type="component" value="Unassembled WGS sequence"/>
</dbReference>
<evidence type="ECO:0000313" key="2">
    <source>
        <dbReference type="EMBL" id="RDD65849.1"/>
    </source>
</evidence>
<dbReference type="PANTHER" id="PTHR33608">
    <property type="entry name" value="BLL2464 PROTEIN"/>
    <property type="match status" value="1"/>
</dbReference>